<comment type="caution">
    <text evidence="1">The sequence shown here is derived from an EMBL/GenBank/DDBJ whole genome shotgun (WGS) entry which is preliminary data.</text>
</comment>
<protein>
    <submittedName>
        <fullName evidence="1">Uncharacterized protein</fullName>
    </submittedName>
</protein>
<evidence type="ECO:0000313" key="2">
    <source>
        <dbReference type="Proteomes" id="UP001216674"/>
    </source>
</evidence>
<keyword evidence="2" id="KW-1185">Reference proteome</keyword>
<gene>
    <name evidence="1" type="ORF">P3W85_41585</name>
</gene>
<reference evidence="1 2" key="1">
    <citation type="submission" date="2023-03" db="EMBL/GenBank/DDBJ databases">
        <title>Draft assemblies of triclosan tolerant bacteria isolated from returned activated sludge.</title>
        <authorList>
            <person name="Van Hamelsveld S."/>
        </authorList>
    </citation>
    <scope>NUCLEOTIDE SEQUENCE [LARGE SCALE GENOMIC DNA]</scope>
    <source>
        <strain evidence="1 2">GW210010_S58</strain>
    </source>
</reference>
<proteinExistence type="predicted"/>
<dbReference type="EMBL" id="JARJLM010000676">
    <property type="protein sequence ID" value="MDF3839387.1"/>
    <property type="molecule type" value="Genomic_DNA"/>
</dbReference>
<name>A0ABT6B3D1_9BURK</name>
<sequence>MDYPAPSYFRQSVGEQLLTHYAQRDAVRRSTPLLPVQWAGLRALFRRSCARGHKAV</sequence>
<evidence type="ECO:0000313" key="1">
    <source>
        <dbReference type="EMBL" id="MDF3839387.1"/>
    </source>
</evidence>
<organism evidence="1 2">
    <name type="scientific">Cupriavidus basilensis</name>
    <dbReference type="NCBI Taxonomy" id="68895"/>
    <lineage>
        <taxon>Bacteria</taxon>
        <taxon>Pseudomonadati</taxon>
        <taxon>Pseudomonadota</taxon>
        <taxon>Betaproteobacteria</taxon>
        <taxon>Burkholderiales</taxon>
        <taxon>Burkholderiaceae</taxon>
        <taxon>Cupriavidus</taxon>
    </lineage>
</organism>
<dbReference type="Proteomes" id="UP001216674">
    <property type="component" value="Unassembled WGS sequence"/>
</dbReference>
<dbReference type="RefSeq" id="WP_276269108.1">
    <property type="nucleotide sequence ID" value="NZ_JARJLM010000676.1"/>
</dbReference>
<accession>A0ABT6B3D1</accession>